<reference evidence="11 12" key="1">
    <citation type="submission" date="2016-10" db="EMBL/GenBank/DDBJ databases">
        <authorList>
            <person name="de Groot N.N."/>
        </authorList>
    </citation>
    <scope>NUCLEOTIDE SEQUENCE [LARGE SCALE GENOMIC DNA]</scope>
    <source>
        <strain evidence="11 12">DSM 19547</strain>
    </source>
</reference>
<dbReference type="OrthoDB" id="9811036at2"/>
<dbReference type="AlphaFoldDB" id="A0A1I5V5G3"/>
<keyword evidence="8" id="KW-0732">Signal</keyword>
<protein>
    <submittedName>
        <fullName evidence="11">Suppressor for copper-sensitivity B</fullName>
    </submittedName>
</protein>
<accession>A0A1I5V5G3</accession>
<evidence type="ECO:0000259" key="9">
    <source>
        <dbReference type="Pfam" id="PF02683"/>
    </source>
</evidence>
<dbReference type="PANTHER" id="PTHR32234:SF3">
    <property type="entry name" value="SUPPRESSION OF COPPER SENSITIVITY PROTEIN"/>
    <property type="match status" value="1"/>
</dbReference>
<dbReference type="RefSeq" id="WP_093425034.1">
    <property type="nucleotide sequence ID" value="NZ_FOXA01000027.1"/>
</dbReference>
<feature type="signal peptide" evidence="8">
    <location>
        <begin position="1"/>
        <end position="36"/>
    </location>
</feature>
<evidence type="ECO:0000256" key="6">
    <source>
        <dbReference type="ARBA" id="ARBA00023284"/>
    </source>
</evidence>
<dbReference type="Gene3D" id="3.40.30.10">
    <property type="entry name" value="Glutaredoxin"/>
    <property type="match status" value="1"/>
</dbReference>
<feature type="domain" description="Cytochrome C biogenesis protein transmembrane" evidence="9">
    <location>
        <begin position="310"/>
        <end position="524"/>
    </location>
</feature>
<proteinExistence type="predicted"/>
<feature type="chain" id="PRO_5011590151" evidence="8">
    <location>
        <begin position="37"/>
        <end position="717"/>
    </location>
</feature>
<dbReference type="Proteomes" id="UP000199356">
    <property type="component" value="Unassembled WGS sequence"/>
</dbReference>
<evidence type="ECO:0000259" key="10">
    <source>
        <dbReference type="Pfam" id="PF11412"/>
    </source>
</evidence>
<feature type="domain" description="Thiol:disulfide interchange protein DsbD N-terminal" evidence="10">
    <location>
        <begin position="63"/>
        <end position="165"/>
    </location>
</feature>
<dbReference type="GO" id="GO:0015035">
    <property type="term" value="F:protein-disulfide reductase activity"/>
    <property type="evidence" value="ECO:0007669"/>
    <property type="project" value="TreeGrafter"/>
</dbReference>
<dbReference type="EMBL" id="FOXA01000027">
    <property type="protein sequence ID" value="SFQ02691.1"/>
    <property type="molecule type" value="Genomic_DNA"/>
</dbReference>
<organism evidence="11 12">
    <name type="scientific">Tranquillimonas alkanivorans</name>
    <dbReference type="NCBI Taxonomy" id="441119"/>
    <lineage>
        <taxon>Bacteria</taxon>
        <taxon>Pseudomonadati</taxon>
        <taxon>Pseudomonadota</taxon>
        <taxon>Alphaproteobacteria</taxon>
        <taxon>Rhodobacterales</taxon>
        <taxon>Roseobacteraceae</taxon>
        <taxon>Tranquillimonas</taxon>
    </lineage>
</organism>
<dbReference type="Pfam" id="PF13899">
    <property type="entry name" value="Thioredoxin_7"/>
    <property type="match status" value="1"/>
</dbReference>
<dbReference type="PANTHER" id="PTHR32234">
    <property type="entry name" value="THIOL:DISULFIDE INTERCHANGE PROTEIN DSBD"/>
    <property type="match status" value="1"/>
</dbReference>
<gene>
    <name evidence="11" type="ORF">SAMN04488047_12728</name>
</gene>
<evidence type="ECO:0000313" key="11">
    <source>
        <dbReference type="EMBL" id="SFQ02691.1"/>
    </source>
</evidence>
<evidence type="ECO:0000256" key="5">
    <source>
        <dbReference type="ARBA" id="ARBA00023136"/>
    </source>
</evidence>
<dbReference type="GO" id="GO:0045454">
    <property type="term" value="P:cell redox homeostasis"/>
    <property type="evidence" value="ECO:0007669"/>
    <property type="project" value="TreeGrafter"/>
</dbReference>
<comment type="subcellular location">
    <subcellularLocation>
        <location evidence="1">Membrane</location>
        <topology evidence="1">Multi-pass membrane protein</topology>
    </subcellularLocation>
</comment>
<feature type="transmembrane region" description="Helical" evidence="7">
    <location>
        <begin position="353"/>
        <end position="373"/>
    </location>
</feature>
<feature type="transmembrane region" description="Helical" evidence="7">
    <location>
        <begin position="559"/>
        <end position="579"/>
    </location>
</feature>
<dbReference type="Pfam" id="PF02683">
    <property type="entry name" value="DsbD_TM"/>
    <property type="match status" value="1"/>
</dbReference>
<dbReference type="GO" id="GO:0016020">
    <property type="term" value="C:membrane"/>
    <property type="evidence" value="ECO:0007669"/>
    <property type="project" value="UniProtKB-SubCell"/>
</dbReference>
<keyword evidence="2 7" id="KW-0812">Transmembrane</keyword>
<feature type="transmembrane region" description="Helical" evidence="7">
    <location>
        <begin position="393"/>
        <end position="416"/>
    </location>
</feature>
<evidence type="ECO:0000256" key="2">
    <source>
        <dbReference type="ARBA" id="ARBA00022692"/>
    </source>
</evidence>
<evidence type="ECO:0000256" key="8">
    <source>
        <dbReference type="SAM" id="SignalP"/>
    </source>
</evidence>
<evidence type="ECO:0000256" key="7">
    <source>
        <dbReference type="SAM" id="Phobius"/>
    </source>
</evidence>
<sequence length="717" mass="74413">MKQVVLGGLRKSLWPARATLAVLLAFPIAGSHPASAAVSDTASTAAVTAKLIVAEEGVVPGAQSLSAGLELQLEEGWKTYWRTPGDVGFPPEVDWSESSNVEDVEFQWPAPERFTAFGIENFGYHGEVVFPLRIALEEPGQPARLEAHVRLLTCSDICVPQEFDLALEVPVGTGLDARSAARIAEFAKRVPVIQSASAVTEAEAYIDGKTTELVVSVRSNVPFDRPDVFPELGAGVSLGAPDIRMGEGGRLLWARVPILAAPAGPLSEMSVTVTDEGARAVTLSPDRAMAAPPAPFATSSAAPDAADLFWIAMTALLGGLILNVMPCVLPVLSIKLSAALKLEGTARAKVRRGFLASAAGVMAFMWGLAAVLYALQRLGVTVGWGVQFQNPVFLALMIVLLAIFAANLAGLFEIRLPSGLQTRLAQAGASGGHAGDFLTGAFGAVLATPCSAPFLGTAIAFALAGRGLDIVIVFTFLGFGLAAPYLLIAAAPGLVRHMPRPGRWMLVVKGLLALLLAATAAWLVWVLSGVAGATSARLVTGASVALILTLGLPRLPRPARLGLASALAVLPLVLAGAFADGGAGGARDSAATDGIPWIAFDRAGIAQRVSRGEIVFVDVTADWCLTCKANKALVLEREPVAPALAGEGVTAMQADWTQPDEAISRYLESFDRFGIPFNAVYGPQAPGGVVLPELLSLEAVMTALDQAGGAGRVGKGS</sequence>
<keyword evidence="5 7" id="KW-0472">Membrane</keyword>
<dbReference type="InterPro" id="IPR028250">
    <property type="entry name" value="DsbDN"/>
</dbReference>
<dbReference type="GO" id="GO:0017004">
    <property type="term" value="P:cytochrome complex assembly"/>
    <property type="evidence" value="ECO:0007669"/>
    <property type="project" value="UniProtKB-KW"/>
</dbReference>
<keyword evidence="6" id="KW-0676">Redox-active center</keyword>
<feature type="transmembrane region" description="Helical" evidence="7">
    <location>
        <begin position="308"/>
        <end position="332"/>
    </location>
</feature>
<dbReference type="CDD" id="cd02953">
    <property type="entry name" value="DsbDgamma"/>
    <property type="match status" value="1"/>
</dbReference>
<keyword evidence="4 7" id="KW-1133">Transmembrane helix</keyword>
<feature type="transmembrane region" description="Helical" evidence="7">
    <location>
        <begin position="506"/>
        <end position="528"/>
    </location>
</feature>
<evidence type="ECO:0000256" key="4">
    <source>
        <dbReference type="ARBA" id="ARBA00022989"/>
    </source>
</evidence>
<feature type="transmembrane region" description="Helical" evidence="7">
    <location>
        <begin position="470"/>
        <end position="494"/>
    </location>
</feature>
<name>A0A1I5V5G3_9RHOB</name>
<feature type="transmembrane region" description="Helical" evidence="7">
    <location>
        <begin position="437"/>
        <end position="464"/>
    </location>
</feature>
<evidence type="ECO:0000256" key="3">
    <source>
        <dbReference type="ARBA" id="ARBA00022748"/>
    </source>
</evidence>
<dbReference type="PROSITE" id="PS00194">
    <property type="entry name" value="THIOREDOXIN_1"/>
    <property type="match status" value="1"/>
</dbReference>
<dbReference type="STRING" id="441119.SAMN04488047_12728"/>
<dbReference type="InterPro" id="IPR036249">
    <property type="entry name" value="Thioredoxin-like_sf"/>
</dbReference>
<dbReference type="InterPro" id="IPR003834">
    <property type="entry name" value="Cyt_c_assmbl_TM_dom"/>
</dbReference>
<dbReference type="InterPro" id="IPR035671">
    <property type="entry name" value="DsbD_gamma"/>
</dbReference>
<dbReference type="SUPFAM" id="SSF52833">
    <property type="entry name" value="Thioredoxin-like"/>
    <property type="match status" value="1"/>
</dbReference>
<evidence type="ECO:0000313" key="12">
    <source>
        <dbReference type="Proteomes" id="UP000199356"/>
    </source>
</evidence>
<feature type="transmembrane region" description="Helical" evidence="7">
    <location>
        <begin position="534"/>
        <end position="552"/>
    </location>
</feature>
<keyword evidence="12" id="KW-1185">Reference proteome</keyword>
<dbReference type="Pfam" id="PF11412">
    <property type="entry name" value="DsbD_N"/>
    <property type="match status" value="1"/>
</dbReference>
<keyword evidence="3" id="KW-0201">Cytochrome c-type biogenesis</keyword>
<evidence type="ECO:0000256" key="1">
    <source>
        <dbReference type="ARBA" id="ARBA00004141"/>
    </source>
</evidence>
<dbReference type="InterPro" id="IPR017937">
    <property type="entry name" value="Thioredoxin_CS"/>
</dbReference>